<name>A0A3P1BZ92_9BACT</name>
<evidence type="ECO:0000256" key="2">
    <source>
        <dbReference type="SAM" id="MobiDB-lite"/>
    </source>
</evidence>
<feature type="compositionally biased region" description="Acidic residues" evidence="2">
    <location>
        <begin position="310"/>
        <end position="320"/>
    </location>
</feature>
<evidence type="ECO:0000313" key="5">
    <source>
        <dbReference type="Proteomes" id="UP000271925"/>
    </source>
</evidence>
<dbReference type="InterPro" id="IPR013557">
    <property type="entry name" value="AntA/B_antirep"/>
</dbReference>
<accession>A0A3P1BZ92</accession>
<dbReference type="Proteomes" id="UP000271925">
    <property type="component" value="Unassembled WGS sequence"/>
</dbReference>
<evidence type="ECO:0000259" key="3">
    <source>
        <dbReference type="Pfam" id="PF08346"/>
    </source>
</evidence>
<sequence>MTTSESNQTNPPISWPDYVLFHGQKAVISARRLYASFQNKNDRYFPDWFNHRVDKFDLVHDRHFSLKKLFRGRVDYVLTVETAQHLAAYERDPEGIYRQQLAAVAERLQKEGMTTDFGDQLNEVPVNLEGLKDAHGRSLELFPPTETTSSNEISRKRPIAELPDSDLTPAQVILQAAKLLVEHEQQINALQAQMSQMVSIQQQSAVQFMGMNKSVNPPPQQTVRSRIRELVNDYCHINRLQQDQVYPQIYHKLLYIYNINVKAYKRTNSETYLDVAERHGFLDKVLSVVTHHFKPTPNPPGGGPLAPGEVETDDDDDQPF</sequence>
<dbReference type="EMBL" id="RQJO01000007">
    <property type="protein sequence ID" value="RRB06292.1"/>
    <property type="molecule type" value="Genomic_DNA"/>
</dbReference>
<dbReference type="OrthoDB" id="937045at2"/>
<comment type="caution">
    <text evidence="4">The sequence shown here is derived from an EMBL/GenBank/DDBJ whole genome shotgun (WGS) entry which is preliminary data.</text>
</comment>
<reference evidence="4 5" key="1">
    <citation type="submission" date="2018-11" db="EMBL/GenBank/DDBJ databases">
        <authorList>
            <person name="Zhou Z."/>
            <person name="Wang G."/>
        </authorList>
    </citation>
    <scope>NUCLEOTIDE SEQUENCE [LARGE SCALE GENOMIC DNA]</scope>
    <source>
        <strain evidence="4 5">KCTC52004</strain>
    </source>
</reference>
<feature type="coiled-coil region" evidence="1">
    <location>
        <begin position="173"/>
        <end position="200"/>
    </location>
</feature>
<dbReference type="RefSeq" id="WP_124868944.1">
    <property type="nucleotide sequence ID" value="NZ_RQJO01000007.1"/>
</dbReference>
<proteinExistence type="predicted"/>
<dbReference type="AlphaFoldDB" id="A0A3P1BZ92"/>
<organism evidence="4 5">
    <name type="scientific">Larkinella rosea</name>
    <dbReference type="NCBI Taxonomy" id="2025312"/>
    <lineage>
        <taxon>Bacteria</taxon>
        <taxon>Pseudomonadati</taxon>
        <taxon>Bacteroidota</taxon>
        <taxon>Cytophagia</taxon>
        <taxon>Cytophagales</taxon>
        <taxon>Spirosomataceae</taxon>
        <taxon>Larkinella</taxon>
    </lineage>
</organism>
<dbReference type="Pfam" id="PF08346">
    <property type="entry name" value="AntA"/>
    <property type="match status" value="1"/>
</dbReference>
<evidence type="ECO:0000313" key="4">
    <source>
        <dbReference type="EMBL" id="RRB06292.1"/>
    </source>
</evidence>
<evidence type="ECO:0000256" key="1">
    <source>
        <dbReference type="SAM" id="Coils"/>
    </source>
</evidence>
<protein>
    <recommendedName>
        <fullName evidence="3">AntA/AntB antirepressor domain-containing protein</fullName>
    </recommendedName>
</protein>
<keyword evidence="1" id="KW-0175">Coiled coil</keyword>
<keyword evidence="5" id="KW-1185">Reference proteome</keyword>
<feature type="region of interest" description="Disordered" evidence="2">
    <location>
        <begin position="292"/>
        <end position="320"/>
    </location>
</feature>
<gene>
    <name evidence="4" type="ORF">EHT25_00355</name>
</gene>
<feature type="domain" description="AntA/AntB antirepressor" evidence="3">
    <location>
        <begin position="28"/>
        <end position="91"/>
    </location>
</feature>